<organism evidence="1 2">
    <name type="scientific">Synaphobranchus kaupii</name>
    <name type="common">Kaup's arrowtooth eel</name>
    <dbReference type="NCBI Taxonomy" id="118154"/>
    <lineage>
        <taxon>Eukaryota</taxon>
        <taxon>Metazoa</taxon>
        <taxon>Chordata</taxon>
        <taxon>Craniata</taxon>
        <taxon>Vertebrata</taxon>
        <taxon>Euteleostomi</taxon>
        <taxon>Actinopterygii</taxon>
        <taxon>Neopterygii</taxon>
        <taxon>Teleostei</taxon>
        <taxon>Anguilliformes</taxon>
        <taxon>Synaphobranchidae</taxon>
        <taxon>Synaphobranchus</taxon>
    </lineage>
</organism>
<keyword evidence="2" id="KW-1185">Reference proteome</keyword>
<name>A0A9Q1IN56_SYNKA</name>
<dbReference type="Proteomes" id="UP001152622">
    <property type="component" value="Chromosome 12"/>
</dbReference>
<accession>A0A9Q1IN56</accession>
<gene>
    <name evidence="1" type="ORF">SKAU_G00299860</name>
</gene>
<evidence type="ECO:0000313" key="1">
    <source>
        <dbReference type="EMBL" id="KAJ8345793.1"/>
    </source>
</evidence>
<dbReference type="EMBL" id="JAINUF010000012">
    <property type="protein sequence ID" value="KAJ8345793.1"/>
    <property type="molecule type" value="Genomic_DNA"/>
</dbReference>
<dbReference type="AlphaFoldDB" id="A0A9Q1IN56"/>
<protein>
    <submittedName>
        <fullName evidence="1">Uncharacterized protein</fullName>
    </submittedName>
</protein>
<sequence>MFIYPPRVAKLLLSSGVTSLCRRVASDQAQFGKVLFKVEEPRDGNPFLPPPRVRSAVAVTDGLEGRRERVDGCAAPRSTCTCSDHFAHL</sequence>
<evidence type="ECO:0000313" key="2">
    <source>
        <dbReference type="Proteomes" id="UP001152622"/>
    </source>
</evidence>
<comment type="caution">
    <text evidence="1">The sequence shown here is derived from an EMBL/GenBank/DDBJ whole genome shotgun (WGS) entry which is preliminary data.</text>
</comment>
<reference evidence="1" key="1">
    <citation type="journal article" date="2023" name="Science">
        <title>Genome structures resolve the early diversification of teleost fishes.</title>
        <authorList>
            <person name="Parey E."/>
            <person name="Louis A."/>
            <person name="Montfort J."/>
            <person name="Bouchez O."/>
            <person name="Roques C."/>
            <person name="Iampietro C."/>
            <person name="Lluch J."/>
            <person name="Castinel A."/>
            <person name="Donnadieu C."/>
            <person name="Desvignes T."/>
            <person name="Floi Bucao C."/>
            <person name="Jouanno E."/>
            <person name="Wen M."/>
            <person name="Mejri S."/>
            <person name="Dirks R."/>
            <person name="Jansen H."/>
            <person name="Henkel C."/>
            <person name="Chen W.J."/>
            <person name="Zahm M."/>
            <person name="Cabau C."/>
            <person name="Klopp C."/>
            <person name="Thompson A.W."/>
            <person name="Robinson-Rechavi M."/>
            <person name="Braasch I."/>
            <person name="Lecointre G."/>
            <person name="Bobe J."/>
            <person name="Postlethwait J.H."/>
            <person name="Berthelot C."/>
            <person name="Roest Crollius H."/>
            <person name="Guiguen Y."/>
        </authorList>
    </citation>
    <scope>NUCLEOTIDE SEQUENCE</scope>
    <source>
        <strain evidence="1">WJC10195</strain>
    </source>
</reference>
<proteinExistence type="predicted"/>